<comment type="function">
    <text evidence="5">Adds a myristoyl group to the N-terminal glycine residue of certain cellular proteins.</text>
</comment>
<feature type="compositionally biased region" description="Basic and acidic residues" evidence="7">
    <location>
        <begin position="27"/>
        <end position="39"/>
    </location>
</feature>
<dbReference type="Proteomes" id="UP000822476">
    <property type="component" value="Unassembled WGS sequence"/>
</dbReference>
<keyword evidence="3 5" id="KW-0808">Transferase</keyword>
<feature type="domain" description="Glycylpeptide N-tetradecanoyltransferase N-terminal" evidence="8">
    <location>
        <begin position="91"/>
        <end position="249"/>
    </location>
</feature>
<dbReference type="Gene3D" id="3.40.630.170">
    <property type="match status" value="1"/>
</dbReference>
<proteinExistence type="inferred from homology"/>
<dbReference type="AlphaFoldDB" id="A0A8S9YLQ3"/>
<feature type="domain" description="Glycylpeptide N-tetradecanoyltransferase C-terminal" evidence="9">
    <location>
        <begin position="263"/>
        <end position="344"/>
    </location>
</feature>
<feature type="region of interest" description="Disordered" evidence="7">
    <location>
        <begin position="1"/>
        <end position="47"/>
    </location>
</feature>
<feature type="compositionally biased region" description="Basic residues" evidence="7">
    <location>
        <begin position="15"/>
        <end position="24"/>
    </location>
</feature>
<dbReference type="Pfam" id="PF02799">
    <property type="entry name" value="NMT_C"/>
    <property type="match status" value="1"/>
</dbReference>
<evidence type="ECO:0000259" key="8">
    <source>
        <dbReference type="Pfam" id="PF01233"/>
    </source>
</evidence>
<dbReference type="Pfam" id="PF01233">
    <property type="entry name" value="NMT"/>
    <property type="match status" value="1"/>
</dbReference>
<evidence type="ECO:0000256" key="7">
    <source>
        <dbReference type="SAM" id="MobiDB-lite"/>
    </source>
</evidence>
<organism evidence="10 11">
    <name type="scientific">Paragonimus skrjabini miyazakii</name>
    <dbReference type="NCBI Taxonomy" id="59628"/>
    <lineage>
        <taxon>Eukaryota</taxon>
        <taxon>Metazoa</taxon>
        <taxon>Spiralia</taxon>
        <taxon>Lophotrochozoa</taxon>
        <taxon>Platyhelminthes</taxon>
        <taxon>Trematoda</taxon>
        <taxon>Digenea</taxon>
        <taxon>Plagiorchiida</taxon>
        <taxon>Troglotremata</taxon>
        <taxon>Troglotrematidae</taxon>
        <taxon>Paragonimus</taxon>
    </lineage>
</organism>
<dbReference type="InterPro" id="IPR000903">
    <property type="entry name" value="NMT"/>
</dbReference>
<evidence type="ECO:0000313" key="10">
    <source>
        <dbReference type="EMBL" id="KAF7251351.1"/>
    </source>
</evidence>
<evidence type="ECO:0000256" key="1">
    <source>
        <dbReference type="ARBA" id="ARBA00009469"/>
    </source>
</evidence>
<dbReference type="InterPro" id="IPR022676">
    <property type="entry name" value="NMT_N"/>
</dbReference>
<keyword evidence="11" id="KW-1185">Reference proteome</keyword>
<dbReference type="InterPro" id="IPR016181">
    <property type="entry name" value="Acyl_CoA_acyltransferase"/>
</dbReference>
<name>A0A8S9YLQ3_9TREM</name>
<evidence type="ECO:0000313" key="11">
    <source>
        <dbReference type="Proteomes" id="UP000822476"/>
    </source>
</evidence>
<dbReference type="PANTHER" id="PTHR11377:SF5">
    <property type="entry name" value="GLYCYLPEPTIDE N-TETRADECANOYLTRANSFERASE"/>
    <property type="match status" value="1"/>
</dbReference>
<dbReference type="OrthoDB" id="60315at2759"/>
<comment type="caution">
    <text evidence="10">The sequence shown here is derived from an EMBL/GenBank/DDBJ whole genome shotgun (WGS) entry which is preliminary data.</text>
</comment>
<protein>
    <recommendedName>
        <fullName evidence="2 5">Glycylpeptide N-tetradecanoyltransferase</fullName>
        <ecNumber evidence="2 5">2.3.1.97</ecNumber>
    </recommendedName>
</protein>
<evidence type="ECO:0000256" key="4">
    <source>
        <dbReference type="ARBA" id="ARBA00023315"/>
    </source>
</evidence>
<evidence type="ECO:0000256" key="3">
    <source>
        <dbReference type="ARBA" id="ARBA00022679"/>
    </source>
</evidence>
<dbReference type="PROSITE" id="PS00975">
    <property type="entry name" value="NMT_1"/>
    <property type="match status" value="1"/>
</dbReference>
<reference evidence="10" key="1">
    <citation type="submission" date="2019-07" db="EMBL/GenBank/DDBJ databases">
        <title>Annotation for the trematode Paragonimus miyazaki's.</title>
        <authorList>
            <person name="Choi Y.-J."/>
        </authorList>
    </citation>
    <scope>NUCLEOTIDE SEQUENCE</scope>
    <source>
        <strain evidence="10">Japan</strain>
    </source>
</reference>
<dbReference type="GO" id="GO:0004379">
    <property type="term" value="F:glycylpeptide N-tetradecanoyltransferase activity"/>
    <property type="evidence" value="ECO:0007669"/>
    <property type="project" value="UniProtKB-EC"/>
</dbReference>
<evidence type="ECO:0000256" key="5">
    <source>
        <dbReference type="RuleBase" id="RU000586"/>
    </source>
</evidence>
<keyword evidence="4 5" id="KW-0012">Acyltransferase</keyword>
<dbReference type="EC" id="2.3.1.97" evidence="2 5"/>
<dbReference type="EMBL" id="JTDE01005130">
    <property type="protein sequence ID" value="KAF7251351.1"/>
    <property type="molecule type" value="Genomic_DNA"/>
</dbReference>
<comment type="catalytic activity">
    <reaction evidence="5">
        <text>N-terminal glycyl-[protein] + tetradecanoyl-CoA = N-tetradecanoylglycyl-[protein] + CoA + H(+)</text>
        <dbReference type="Rhea" id="RHEA:15521"/>
        <dbReference type="Rhea" id="RHEA-COMP:12666"/>
        <dbReference type="Rhea" id="RHEA-COMP:12667"/>
        <dbReference type="ChEBI" id="CHEBI:15378"/>
        <dbReference type="ChEBI" id="CHEBI:57287"/>
        <dbReference type="ChEBI" id="CHEBI:57385"/>
        <dbReference type="ChEBI" id="CHEBI:64723"/>
        <dbReference type="ChEBI" id="CHEBI:133050"/>
        <dbReference type="EC" id="2.3.1.97"/>
    </reaction>
</comment>
<sequence>MNSSSDNCPLDCKSKRVKKKKHTSAVHVDHGDVSARDTENQATVSSSDASAVEKSLLSNGVNEKLLKQLTNLMLTSSSDITDEEISDNCAIEPDKPHEEIRSEPYSLPPGFSWCELSLNDDAQLQELYDLLYENYVEDEDHLFRFDYSKPFLKWALQAPGWHPDWHVGLRVDKSNKLIGFIGAIPCELRVYEKTKKMVEINFLCVHKKLRSKRMAPVLIREVTRRVHLRGLFQALYTSGALLPRPVVTCRYWHRPLNPRKLIDCGFSHLSHNMTLQRSIKLYRLPEATMVKGFRQMTKADVPQAWALLTKYLEQYSLHPIFSKEDFQHFFVPRDDIVNSFVVEVVTLNEFFAVVLE</sequence>
<evidence type="ECO:0000256" key="6">
    <source>
        <dbReference type="RuleBase" id="RU004178"/>
    </source>
</evidence>
<dbReference type="PANTHER" id="PTHR11377">
    <property type="entry name" value="N-MYRISTOYL TRANSFERASE"/>
    <property type="match status" value="1"/>
</dbReference>
<evidence type="ECO:0000256" key="2">
    <source>
        <dbReference type="ARBA" id="ARBA00012923"/>
    </source>
</evidence>
<accession>A0A8S9YLQ3</accession>
<dbReference type="SUPFAM" id="SSF55729">
    <property type="entry name" value="Acyl-CoA N-acyltransferases (Nat)"/>
    <property type="match status" value="2"/>
</dbReference>
<dbReference type="GO" id="GO:0005737">
    <property type="term" value="C:cytoplasm"/>
    <property type="evidence" value="ECO:0007669"/>
    <property type="project" value="TreeGrafter"/>
</dbReference>
<dbReference type="InterPro" id="IPR022678">
    <property type="entry name" value="NMT_CS"/>
</dbReference>
<gene>
    <name evidence="10" type="ORF">EG68_06830</name>
</gene>
<evidence type="ECO:0000259" key="9">
    <source>
        <dbReference type="Pfam" id="PF02799"/>
    </source>
</evidence>
<comment type="similarity">
    <text evidence="1 6">Belongs to the NMT family.</text>
</comment>
<dbReference type="InterPro" id="IPR022677">
    <property type="entry name" value="NMT_C"/>
</dbReference>